<keyword evidence="2" id="KW-0472">Membrane</keyword>
<dbReference type="AlphaFoldDB" id="A0A6A6IB53"/>
<dbReference type="Proteomes" id="UP000800094">
    <property type="component" value="Unassembled WGS sequence"/>
</dbReference>
<evidence type="ECO:0000256" key="1">
    <source>
        <dbReference type="SAM" id="MobiDB-lite"/>
    </source>
</evidence>
<dbReference type="RefSeq" id="XP_033682473.1">
    <property type="nucleotide sequence ID" value="XM_033822414.1"/>
</dbReference>
<protein>
    <submittedName>
        <fullName evidence="3">Uncharacterized protein</fullName>
    </submittedName>
</protein>
<keyword evidence="2" id="KW-1133">Transmembrane helix</keyword>
<proteinExistence type="predicted"/>
<gene>
    <name evidence="3" type="ORF">BU26DRAFT_348421</name>
</gene>
<reference evidence="3" key="1">
    <citation type="journal article" date="2020" name="Stud. Mycol.">
        <title>101 Dothideomycetes genomes: a test case for predicting lifestyles and emergence of pathogens.</title>
        <authorList>
            <person name="Haridas S."/>
            <person name="Albert R."/>
            <person name="Binder M."/>
            <person name="Bloem J."/>
            <person name="Labutti K."/>
            <person name="Salamov A."/>
            <person name="Andreopoulos B."/>
            <person name="Baker S."/>
            <person name="Barry K."/>
            <person name="Bills G."/>
            <person name="Bluhm B."/>
            <person name="Cannon C."/>
            <person name="Castanera R."/>
            <person name="Culley D."/>
            <person name="Daum C."/>
            <person name="Ezra D."/>
            <person name="Gonzalez J."/>
            <person name="Henrissat B."/>
            <person name="Kuo A."/>
            <person name="Liang C."/>
            <person name="Lipzen A."/>
            <person name="Lutzoni F."/>
            <person name="Magnuson J."/>
            <person name="Mondo S."/>
            <person name="Nolan M."/>
            <person name="Ohm R."/>
            <person name="Pangilinan J."/>
            <person name="Park H.-J."/>
            <person name="Ramirez L."/>
            <person name="Alfaro M."/>
            <person name="Sun H."/>
            <person name="Tritt A."/>
            <person name="Yoshinaga Y."/>
            <person name="Zwiers L.-H."/>
            <person name="Turgeon B."/>
            <person name="Goodwin S."/>
            <person name="Spatafora J."/>
            <person name="Crous P."/>
            <person name="Grigoriev I."/>
        </authorList>
    </citation>
    <scope>NUCLEOTIDE SEQUENCE</scope>
    <source>
        <strain evidence="3">CBS 122368</strain>
    </source>
</reference>
<evidence type="ECO:0000313" key="4">
    <source>
        <dbReference type="Proteomes" id="UP000800094"/>
    </source>
</evidence>
<keyword evidence="4" id="KW-1185">Reference proteome</keyword>
<evidence type="ECO:0000256" key="2">
    <source>
        <dbReference type="SAM" id="Phobius"/>
    </source>
</evidence>
<name>A0A6A6IB53_9PLEO</name>
<dbReference type="EMBL" id="ML987197">
    <property type="protein sequence ID" value="KAF2247469.1"/>
    <property type="molecule type" value="Genomic_DNA"/>
</dbReference>
<feature type="region of interest" description="Disordered" evidence="1">
    <location>
        <begin position="149"/>
        <end position="170"/>
    </location>
</feature>
<evidence type="ECO:0000313" key="3">
    <source>
        <dbReference type="EMBL" id="KAF2247469.1"/>
    </source>
</evidence>
<accession>A0A6A6IB53</accession>
<dbReference type="GeneID" id="54575744"/>
<keyword evidence="2" id="KW-0812">Transmembrane</keyword>
<organism evidence="3 4">
    <name type="scientific">Trematosphaeria pertusa</name>
    <dbReference type="NCBI Taxonomy" id="390896"/>
    <lineage>
        <taxon>Eukaryota</taxon>
        <taxon>Fungi</taxon>
        <taxon>Dikarya</taxon>
        <taxon>Ascomycota</taxon>
        <taxon>Pezizomycotina</taxon>
        <taxon>Dothideomycetes</taxon>
        <taxon>Pleosporomycetidae</taxon>
        <taxon>Pleosporales</taxon>
        <taxon>Massarineae</taxon>
        <taxon>Trematosphaeriaceae</taxon>
        <taxon>Trematosphaeria</taxon>
    </lineage>
</organism>
<sequence length="170" mass="19386">MRDKKYWTGYWNCWVRGRQDLRRCCWRLRIRVRFWVVVPGIEGCWLLVLLGSATRHEELQSVITPQGIGIGRGRTRIRSTSRIPMASGGLRKEEVNVPDALALGPDEARRASLPYIQTFVRTFQTASAWQCAEVAAWCHAIRKITTPRSIHSSGRWPRDGVLPSSHGFDG</sequence>
<feature type="transmembrane region" description="Helical" evidence="2">
    <location>
        <begin position="32"/>
        <end position="53"/>
    </location>
</feature>